<evidence type="ECO:0000313" key="3">
    <source>
        <dbReference type="EMBL" id="GEJ56581.1"/>
    </source>
</evidence>
<feature type="chain" id="PRO_5029603479" description="Calcineurin-like phosphoesterase domain-containing protein" evidence="1">
    <location>
        <begin position="22"/>
        <end position="338"/>
    </location>
</feature>
<comment type="caution">
    <text evidence="3">The sequence shown here is derived from an EMBL/GenBank/DDBJ whole genome shotgun (WGS) entry which is preliminary data.</text>
</comment>
<sequence>MRTARALAAAVALWSASPAGAAPADPVPPSRAWVKISAAELAAGYDTLWAVSDVHGRLKELGALLVASRLAIRRGPTVAWNAQRGRMLLVVAGDLVDGGPDSVGVVLLLERLQREAADAGSRVVALMGNHEAKLLAHPRSATPELMASAALHRAELGLPQRFAPRALQATPFGEYLRALPIAAFVGSWLFAHAGYIDDDDGPGARAALAHLDETIHRRDRDAFAELLDPRSILEYHGWWRSKRRLARMRRQLRELGLNGVVFGHDPDALGAAGAIAMNRDAWLIKLDTGLKLRATRGMLLRCDVRDILSEDGLAMARGGAPACRAETPDGATRALELR</sequence>
<proteinExistence type="predicted"/>
<feature type="signal peptide" evidence="1">
    <location>
        <begin position="1"/>
        <end position="21"/>
    </location>
</feature>
<dbReference type="Proteomes" id="UP000503640">
    <property type="component" value="Unassembled WGS sequence"/>
</dbReference>
<evidence type="ECO:0000259" key="2">
    <source>
        <dbReference type="Pfam" id="PF00149"/>
    </source>
</evidence>
<feature type="domain" description="Calcineurin-like phosphoesterase" evidence="2">
    <location>
        <begin position="48"/>
        <end position="266"/>
    </location>
</feature>
<dbReference type="Pfam" id="PF00149">
    <property type="entry name" value="Metallophos"/>
    <property type="match status" value="1"/>
</dbReference>
<dbReference type="InterPro" id="IPR029052">
    <property type="entry name" value="Metallo-depent_PP-like"/>
</dbReference>
<evidence type="ECO:0000313" key="4">
    <source>
        <dbReference type="Proteomes" id="UP000503640"/>
    </source>
</evidence>
<accession>A0A7I9VJJ6</accession>
<keyword evidence="1" id="KW-0732">Signal</keyword>
<gene>
    <name evidence="3" type="ORF">AMYX_13220</name>
</gene>
<reference evidence="4" key="1">
    <citation type="journal article" date="2020" name="Appl. Environ. Microbiol.">
        <title>Diazotrophic Anaeromyxobacter Isolates from Soils.</title>
        <authorList>
            <person name="Masuda Y."/>
            <person name="Yamanaka H."/>
            <person name="Xu Z.X."/>
            <person name="Shiratori Y."/>
            <person name="Aono T."/>
            <person name="Amachi S."/>
            <person name="Senoo K."/>
            <person name="Itoh H."/>
        </authorList>
    </citation>
    <scope>NUCLEOTIDE SEQUENCE [LARGE SCALE GENOMIC DNA]</scope>
    <source>
        <strain evidence="4">R267</strain>
    </source>
</reference>
<name>A0A7I9VJJ6_9BACT</name>
<keyword evidence="4" id="KW-1185">Reference proteome</keyword>
<dbReference type="AlphaFoldDB" id="A0A7I9VJJ6"/>
<dbReference type="EMBL" id="BJTG01000003">
    <property type="protein sequence ID" value="GEJ56581.1"/>
    <property type="molecule type" value="Genomic_DNA"/>
</dbReference>
<dbReference type="PANTHER" id="PTHR46546:SF4">
    <property type="entry name" value="SHEWANELLA-LIKE PROTEIN PHOSPHATASE 1"/>
    <property type="match status" value="1"/>
</dbReference>
<dbReference type="Gene3D" id="3.60.21.10">
    <property type="match status" value="1"/>
</dbReference>
<dbReference type="InterPro" id="IPR004843">
    <property type="entry name" value="Calcineurin-like_PHP"/>
</dbReference>
<dbReference type="RefSeq" id="WP_176064090.1">
    <property type="nucleotide sequence ID" value="NZ_BJTG01000003.1"/>
</dbReference>
<dbReference type="SUPFAM" id="SSF56300">
    <property type="entry name" value="Metallo-dependent phosphatases"/>
    <property type="match status" value="1"/>
</dbReference>
<protein>
    <recommendedName>
        <fullName evidence="2">Calcineurin-like phosphoesterase domain-containing protein</fullName>
    </recommendedName>
</protein>
<evidence type="ECO:0000256" key="1">
    <source>
        <dbReference type="SAM" id="SignalP"/>
    </source>
</evidence>
<organism evidence="3 4">
    <name type="scientific">Anaeromyxobacter diazotrophicus</name>
    <dbReference type="NCBI Taxonomy" id="2590199"/>
    <lineage>
        <taxon>Bacteria</taxon>
        <taxon>Pseudomonadati</taxon>
        <taxon>Myxococcota</taxon>
        <taxon>Myxococcia</taxon>
        <taxon>Myxococcales</taxon>
        <taxon>Cystobacterineae</taxon>
        <taxon>Anaeromyxobacteraceae</taxon>
        <taxon>Anaeromyxobacter</taxon>
    </lineage>
</organism>
<dbReference type="GO" id="GO:0016787">
    <property type="term" value="F:hydrolase activity"/>
    <property type="evidence" value="ECO:0007669"/>
    <property type="project" value="InterPro"/>
</dbReference>
<dbReference type="PANTHER" id="PTHR46546">
    <property type="entry name" value="SHEWANELLA-LIKE PROTEIN PHOSPHATASE 1"/>
    <property type="match status" value="1"/>
</dbReference>